<sequence>MERLGGGLKKGGKGIGRAAASATADRGSATPAKGKFKLRTSKDPLPLLTKKQPSRETKPKAKVLTSVRGTKPSVFAANSFMRPLSMDGAPKKSTGFSFMKFQPKAGELAASSGKTAPPPLASTKPLLAKFSGISLTKKQSNPTTESGARTDKQSLFKPAAKRALPPAFRAETKSSAAKKRKAIEAFTHDKKNAFPTTPGRVKPSFMLKNPPLRKEKDNANFTGSSVSFGSTMSGMKVKANDEAVFKKRSFLATSAVAVPAPKMTQIVQELGDVATGVVKSGSSSGDACNSNENFGLSTLTVFKRARTSPDFDDDAVKSVQSSAAPPSPDCREDCLNGIEEELAMKLLCTVDDDTEDEFHTRVTAIQEFTDRVGHEQKQLRNRLLDAHADVSESLLDGLTDLMAEEGGIGIDKLDFDMNIDVNVGDAFLQVDEIHVIQ</sequence>
<proteinExistence type="predicted"/>
<dbReference type="OrthoDB" id="115033at2759"/>
<feature type="compositionally biased region" description="Gly residues" evidence="1">
    <location>
        <begin position="1"/>
        <end position="15"/>
    </location>
</feature>
<name>A0A8T1VKM2_9STRA</name>
<dbReference type="Proteomes" id="UP000694044">
    <property type="component" value="Unassembled WGS sequence"/>
</dbReference>
<organism evidence="2 3">
    <name type="scientific">Phytophthora pseudosyringae</name>
    <dbReference type="NCBI Taxonomy" id="221518"/>
    <lineage>
        <taxon>Eukaryota</taxon>
        <taxon>Sar</taxon>
        <taxon>Stramenopiles</taxon>
        <taxon>Oomycota</taxon>
        <taxon>Peronosporomycetes</taxon>
        <taxon>Peronosporales</taxon>
        <taxon>Peronosporaceae</taxon>
        <taxon>Phytophthora</taxon>
    </lineage>
</organism>
<dbReference type="AlphaFoldDB" id="A0A8T1VKM2"/>
<evidence type="ECO:0000256" key="1">
    <source>
        <dbReference type="SAM" id="MobiDB-lite"/>
    </source>
</evidence>
<comment type="caution">
    <text evidence="2">The sequence shown here is derived from an EMBL/GenBank/DDBJ whole genome shotgun (WGS) entry which is preliminary data.</text>
</comment>
<evidence type="ECO:0000313" key="3">
    <source>
        <dbReference type="Proteomes" id="UP000694044"/>
    </source>
</evidence>
<reference evidence="2" key="1">
    <citation type="submission" date="2021-02" db="EMBL/GenBank/DDBJ databases">
        <authorList>
            <person name="Palmer J.M."/>
        </authorList>
    </citation>
    <scope>NUCLEOTIDE SEQUENCE</scope>
    <source>
        <strain evidence="2">SCRP734</strain>
    </source>
</reference>
<feature type="region of interest" description="Disordered" evidence="1">
    <location>
        <begin position="1"/>
        <end position="66"/>
    </location>
</feature>
<keyword evidence="3" id="KW-1185">Reference proteome</keyword>
<accession>A0A8T1VKM2</accession>
<evidence type="ECO:0000313" key="2">
    <source>
        <dbReference type="EMBL" id="KAG7380720.1"/>
    </source>
</evidence>
<feature type="region of interest" description="Disordered" evidence="1">
    <location>
        <begin position="133"/>
        <end position="222"/>
    </location>
</feature>
<feature type="compositionally biased region" description="Basic and acidic residues" evidence="1">
    <location>
        <begin position="182"/>
        <end position="192"/>
    </location>
</feature>
<gene>
    <name evidence="2" type="ORF">PHYPSEUDO_006902</name>
</gene>
<protein>
    <submittedName>
        <fullName evidence="2">Uncharacterized protein</fullName>
    </submittedName>
</protein>
<dbReference type="EMBL" id="JAGDFM010000280">
    <property type="protein sequence ID" value="KAG7380720.1"/>
    <property type="molecule type" value="Genomic_DNA"/>
</dbReference>
<feature type="compositionally biased region" description="Low complexity" evidence="1">
    <location>
        <begin position="16"/>
        <end position="30"/>
    </location>
</feature>
<feature type="compositionally biased region" description="Polar residues" evidence="1">
    <location>
        <begin position="133"/>
        <end position="147"/>
    </location>
</feature>